<dbReference type="PROSITE" id="PS51321">
    <property type="entry name" value="TFIIS_CENTRAL"/>
    <property type="match status" value="1"/>
</dbReference>
<dbReference type="Proteomes" id="UP001301350">
    <property type="component" value="Unassembled WGS sequence"/>
</dbReference>
<dbReference type="Pfam" id="PF07744">
    <property type="entry name" value="SPOC"/>
    <property type="match status" value="1"/>
</dbReference>
<evidence type="ECO:0000313" key="10">
    <source>
        <dbReference type="Proteomes" id="UP001301350"/>
    </source>
</evidence>
<dbReference type="SUPFAM" id="SSF57903">
    <property type="entry name" value="FYVE/PHD zinc finger"/>
    <property type="match status" value="1"/>
</dbReference>
<evidence type="ECO:0000259" key="8">
    <source>
        <dbReference type="PROSITE" id="PS51321"/>
    </source>
</evidence>
<protein>
    <recommendedName>
        <fullName evidence="11">Transcription factor BYE1</fullName>
    </recommendedName>
</protein>
<dbReference type="GO" id="GO:0005634">
    <property type="term" value="C:nucleus"/>
    <property type="evidence" value="ECO:0007669"/>
    <property type="project" value="TreeGrafter"/>
</dbReference>
<evidence type="ECO:0000256" key="5">
    <source>
        <dbReference type="PROSITE-ProRule" id="PRU00146"/>
    </source>
</evidence>
<reference evidence="9 10" key="1">
    <citation type="submission" date="2022-07" db="EMBL/GenBank/DDBJ databases">
        <title>Genome-wide signatures of adaptation to extreme environments.</title>
        <authorList>
            <person name="Cho C.H."/>
            <person name="Yoon H.S."/>
        </authorList>
    </citation>
    <scope>NUCLEOTIDE SEQUENCE [LARGE SCALE GENOMIC DNA]</scope>
    <source>
        <strain evidence="9 10">DBV 063 E5</strain>
    </source>
</reference>
<dbReference type="Gene3D" id="3.30.40.10">
    <property type="entry name" value="Zinc/RING finger domain, C3HC4 (zinc finger)"/>
    <property type="match status" value="1"/>
</dbReference>
<evidence type="ECO:0000256" key="3">
    <source>
        <dbReference type="ARBA" id="ARBA00022833"/>
    </source>
</evidence>
<dbReference type="InterPro" id="IPR003618">
    <property type="entry name" value="TFIIS_cen_dom"/>
</dbReference>
<sequence length="695" mass="74824">MSDSEPNLSAEASAPSESPGPADASSTDAGASDTEYCVCRRRHVEGEFMVQCDLCEDWFHPRCVGMPRAEIEQLDVFVCGDCQAEHSGEQSAAAKRAIVEQFQREHRQWQERQRQARQQRRTAPGEDQAEGGHSRGTNGSEPSVADAPSPHNEAPSPSRKRPRRERPAQAPLSVAVAPSAAAIAEARTKARQLLAQVLHAQLAESIEHALYLCLGERVNDEYRQRLRNLVSNLRDGRNPELRQAVLRGDIAPEALCRMNSDELASEQMRARREQQLSRAERLRVIESAEQVGLVFKAQAHVQEPSLMAEAVTATDKLWASPPTAADETTASVKKDEEEERPATPPPSKMAPPPREPPSDDETSSAGAASPTRSELGQKTSPRRTEAAPLRFPQPPPPTFTAAPAHQFDESAFHEASQQLSPPPSPADISASSASSSSTPSSVAAGRDLAADHKARPGAAPPSPATTDDAATTAPLWHGTLRMPALGTCRVAVRLPPGMAWSATERSHCRACLGSSPGRLKEVARIRLADAVSFIRGVQQRSQSRTALVLQIVPPPAEEKNAVAVDAEAQRLAAARDELVRSDRASLLARTDTHEAYLLPNASSGQQLQQPAAASPTEVPLLLALVVRRELPPTETAANSHAALAAARPGAAVPAFDVGATLQLLQQMRHQHSDPMAAWSAPSPPPPYHPFPHDRR</sequence>
<dbReference type="InterPro" id="IPR013083">
    <property type="entry name" value="Znf_RING/FYVE/PHD"/>
</dbReference>
<dbReference type="InterPro" id="IPR001965">
    <property type="entry name" value="Znf_PHD"/>
</dbReference>
<feature type="compositionally biased region" description="Low complexity" evidence="6">
    <location>
        <begin position="426"/>
        <end position="444"/>
    </location>
</feature>
<dbReference type="Pfam" id="PF00628">
    <property type="entry name" value="PHD"/>
    <property type="match status" value="1"/>
</dbReference>
<feature type="domain" description="PHD-type" evidence="7">
    <location>
        <begin position="34"/>
        <end position="85"/>
    </location>
</feature>
<keyword evidence="10" id="KW-1185">Reference proteome</keyword>
<evidence type="ECO:0000256" key="2">
    <source>
        <dbReference type="ARBA" id="ARBA00022771"/>
    </source>
</evidence>
<organism evidence="9 10">
    <name type="scientific">Cyanidium caldarium</name>
    <name type="common">Red alga</name>
    <dbReference type="NCBI Taxonomy" id="2771"/>
    <lineage>
        <taxon>Eukaryota</taxon>
        <taxon>Rhodophyta</taxon>
        <taxon>Bangiophyceae</taxon>
        <taxon>Cyanidiales</taxon>
        <taxon>Cyanidiaceae</taxon>
        <taxon>Cyanidium</taxon>
    </lineage>
</organism>
<feature type="domain" description="TFIIS central" evidence="8">
    <location>
        <begin position="186"/>
        <end position="291"/>
    </location>
</feature>
<keyword evidence="4" id="KW-0539">Nucleus</keyword>
<keyword evidence="1" id="KW-0479">Metal-binding</keyword>
<feature type="compositionally biased region" description="Polar residues" evidence="6">
    <location>
        <begin position="363"/>
        <end position="379"/>
    </location>
</feature>
<feature type="compositionally biased region" description="Basic and acidic residues" evidence="6">
    <location>
        <begin position="105"/>
        <end position="114"/>
    </location>
</feature>
<evidence type="ECO:0000256" key="4">
    <source>
        <dbReference type="ARBA" id="ARBA00023242"/>
    </source>
</evidence>
<accession>A0AAV9J326</accession>
<dbReference type="InterPro" id="IPR019787">
    <property type="entry name" value="Znf_PHD-finger"/>
</dbReference>
<dbReference type="GO" id="GO:0008270">
    <property type="term" value="F:zinc ion binding"/>
    <property type="evidence" value="ECO:0007669"/>
    <property type="project" value="UniProtKB-KW"/>
</dbReference>
<dbReference type="EMBL" id="JANCYW010000020">
    <property type="protein sequence ID" value="KAK4538780.1"/>
    <property type="molecule type" value="Genomic_DNA"/>
</dbReference>
<dbReference type="PANTHER" id="PTHR11477">
    <property type="entry name" value="TRANSCRIPTION FACTOR S-II ZINC FINGER DOMAIN-CONTAINING PROTEIN"/>
    <property type="match status" value="1"/>
</dbReference>
<dbReference type="InterPro" id="IPR011011">
    <property type="entry name" value="Znf_FYVE_PHD"/>
</dbReference>
<comment type="caution">
    <text evidence="9">The sequence shown here is derived from an EMBL/GenBank/DDBJ whole genome shotgun (WGS) entry which is preliminary data.</text>
</comment>
<evidence type="ECO:0000259" key="7">
    <source>
        <dbReference type="PROSITE" id="PS50016"/>
    </source>
</evidence>
<dbReference type="SUPFAM" id="SSF46942">
    <property type="entry name" value="Elongation factor TFIIS domain 2"/>
    <property type="match status" value="1"/>
</dbReference>
<dbReference type="PROSITE" id="PS01359">
    <property type="entry name" value="ZF_PHD_1"/>
    <property type="match status" value="1"/>
</dbReference>
<dbReference type="InterPro" id="IPR019786">
    <property type="entry name" value="Zinc_finger_PHD-type_CS"/>
</dbReference>
<feature type="region of interest" description="Disordered" evidence="6">
    <location>
        <begin position="672"/>
        <end position="695"/>
    </location>
</feature>
<dbReference type="Pfam" id="PF07500">
    <property type="entry name" value="TFIIS_M"/>
    <property type="match status" value="1"/>
</dbReference>
<dbReference type="AlphaFoldDB" id="A0AAV9J326"/>
<evidence type="ECO:0000256" key="1">
    <source>
        <dbReference type="ARBA" id="ARBA00022723"/>
    </source>
</evidence>
<keyword evidence="3" id="KW-0862">Zinc</keyword>
<evidence type="ECO:0000256" key="6">
    <source>
        <dbReference type="SAM" id="MobiDB-lite"/>
    </source>
</evidence>
<gene>
    <name evidence="9" type="ORF">CDCA_CDCA20G4805</name>
</gene>
<dbReference type="SMART" id="SM00249">
    <property type="entry name" value="PHD"/>
    <property type="match status" value="1"/>
</dbReference>
<feature type="region of interest" description="Disordered" evidence="6">
    <location>
        <begin position="317"/>
        <end position="470"/>
    </location>
</feature>
<dbReference type="GO" id="GO:0006351">
    <property type="term" value="P:DNA-templated transcription"/>
    <property type="evidence" value="ECO:0007669"/>
    <property type="project" value="InterPro"/>
</dbReference>
<feature type="region of interest" description="Disordered" evidence="6">
    <location>
        <begin position="105"/>
        <end position="176"/>
    </location>
</feature>
<name>A0AAV9J326_CYACA</name>
<evidence type="ECO:0008006" key="11">
    <source>
        <dbReference type="Google" id="ProtNLM"/>
    </source>
</evidence>
<dbReference type="InterPro" id="IPR036575">
    <property type="entry name" value="TFIIS_cen_dom_sf"/>
</dbReference>
<dbReference type="SMART" id="SM00510">
    <property type="entry name" value="TFS2M"/>
    <property type="match status" value="1"/>
</dbReference>
<dbReference type="Gene3D" id="1.10.472.30">
    <property type="entry name" value="Transcription elongation factor S-II, central domain"/>
    <property type="match status" value="1"/>
</dbReference>
<dbReference type="PANTHER" id="PTHR11477:SF0">
    <property type="entry name" value="IP08861P-RELATED"/>
    <property type="match status" value="1"/>
</dbReference>
<proteinExistence type="predicted"/>
<evidence type="ECO:0000313" key="9">
    <source>
        <dbReference type="EMBL" id="KAK4538780.1"/>
    </source>
</evidence>
<dbReference type="PROSITE" id="PS50016">
    <property type="entry name" value="ZF_PHD_2"/>
    <property type="match status" value="1"/>
</dbReference>
<feature type="compositionally biased region" description="Pro residues" evidence="6">
    <location>
        <begin position="342"/>
        <end position="355"/>
    </location>
</feature>
<feature type="region of interest" description="Disordered" evidence="6">
    <location>
        <begin position="1"/>
        <end position="32"/>
    </location>
</feature>
<dbReference type="InterPro" id="IPR012921">
    <property type="entry name" value="SPOC_C"/>
</dbReference>
<keyword evidence="2 5" id="KW-0863">Zinc-finger</keyword>